<keyword evidence="2" id="KW-0812">Transmembrane</keyword>
<gene>
    <name evidence="3" type="ORF">IV203_002777</name>
</gene>
<evidence type="ECO:0000313" key="4">
    <source>
        <dbReference type="Proteomes" id="UP000693970"/>
    </source>
</evidence>
<accession>A0A9K3L0Z9</accession>
<organism evidence="3 4">
    <name type="scientific">Nitzschia inconspicua</name>
    <dbReference type="NCBI Taxonomy" id="303405"/>
    <lineage>
        <taxon>Eukaryota</taxon>
        <taxon>Sar</taxon>
        <taxon>Stramenopiles</taxon>
        <taxon>Ochrophyta</taxon>
        <taxon>Bacillariophyta</taxon>
        <taxon>Bacillariophyceae</taxon>
        <taxon>Bacillariophycidae</taxon>
        <taxon>Bacillariales</taxon>
        <taxon>Bacillariaceae</taxon>
        <taxon>Nitzschia</taxon>
    </lineage>
</organism>
<evidence type="ECO:0000256" key="2">
    <source>
        <dbReference type="SAM" id="Phobius"/>
    </source>
</evidence>
<evidence type="ECO:0000256" key="1">
    <source>
        <dbReference type="SAM" id="MobiDB-lite"/>
    </source>
</evidence>
<evidence type="ECO:0008006" key="5">
    <source>
        <dbReference type="Google" id="ProtNLM"/>
    </source>
</evidence>
<keyword evidence="4" id="KW-1185">Reference proteome</keyword>
<dbReference type="EMBL" id="JAGRRH010000016">
    <property type="protein sequence ID" value="KAG7353422.1"/>
    <property type="molecule type" value="Genomic_DNA"/>
</dbReference>
<reference evidence="3" key="1">
    <citation type="journal article" date="2021" name="Sci. Rep.">
        <title>Diploid genomic architecture of Nitzschia inconspicua, an elite biomass production diatom.</title>
        <authorList>
            <person name="Oliver A."/>
            <person name="Podell S."/>
            <person name="Pinowska A."/>
            <person name="Traller J.C."/>
            <person name="Smith S.R."/>
            <person name="McClure R."/>
            <person name="Beliaev A."/>
            <person name="Bohutskyi P."/>
            <person name="Hill E.A."/>
            <person name="Rabines A."/>
            <person name="Zheng H."/>
            <person name="Allen L.Z."/>
            <person name="Kuo A."/>
            <person name="Grigoriev I.V."/>
            <person name="Allen A.E."/>
            <person name="Hazlebeck D."/>
            <person name="Allen E.E."/>
        </authorList>
    </citation>
    <scope>NUCLEOTIDE SEQUENCE</scope>
    <source>
        <strain evidence="3">Hildebrandi</strain>
    </source>
</reference>
<feature type="compositionally biased region" description="Low complexity" evidence="1">
    <location>
        <begin position="1"/>
        <end position="18"/>
    </location>
</feature>
<comment type="caution">
    <text evidence="3">The sequence shown here is derived from an EMBL/GenBank/DDBJ whole genome shotgun (WGS) entry which is preliminary data.</text>
</comment>
<evidence type="ECO:0000313" key="3">
    <source>
        <dbReference type="EMBL" id="KAG7353422.1"/>
    </source>
</evidence>
<feature type="region of interest" description="Disordered" evidence="1">
    <location>
        <begin position="1"/>
        <end position="47"/>
    </location>
</feature>
<keyword evidence="2" id="KW-1133">Transmembrane helix</keyword>
<proteinExistence type="predicted"/>
<reference evidence="3" key="2">
    <citation type="submission" date="2021-04" db="EMBL/GenBank/DDBJ databases">
        <authorList>
            <person name="Podell S."/>
        </authorList>
    </citation>
    <scope>NUCLEOTIDE SEQUENCE</scope>
    <source>
        <strain evidence="3">Hildebrandi</strain>
    </source>
</reference>
<protein>
    <recommendedName>
        <fullName evidence="5">Transmembrane protein</fullName>
    </recommendedName>
</protein>
<feature type="transmembrane region" description="Helical" evidence="2">
    <location>
        <begin position="61"/>
        <end position="85"/>
    </location>
</feature>
<dbReference type="Proteomes" id="UP000693970">
    <property type="component" value="Unassembled WGS sequence"/>
</dbReference>
<name>A0A9K3L0Z9_9STRA</name>
<dbReference type="AlphaFoldDB" id="A0A9K3L0Z9"/>
<keyword evidence="2" id="KW-0472">Membrane</keyword>
<sequence>MNYSTQQQQQQQQRQSQQTDDPYENPKRPESFTFGVTAERQEEPLREEKLYSEDDEWQPSAMMLCLLAWIVIIVAGGVAVGIYFANDRRGKNRSTVGPSMAPSLMPSMEPLVCNICGEEDNGLVVTNAVAFVDIPGLGGLSCRQLVERGQNRRIPNEICAEQVQTPSVQNTCGCMVPPTESPTAANATDSAPNFVCPICGGLDSGITNPSGVLEFPGTGESVTCQEVQNRASSGQISPNVCFDGSLTAAVNLNCLCVFQCNLCGPAESVTNTNGTITVAGITRTCGELIELARQGQITEQQCEALQPLASDPCQCVLTDSVL</sequence>